<dbReference type="InterPro" id="IPR000160">
    <property type="entry name" value="GGDEF_dom"/>
</dbReference>
<evidence type="ECO:0000259" key="4">
    <source>
        <dbReference type="PROSITE" id="PS50887"/>
    </source>
</evidence>
<dbReference type="InterPro" id="IPR000014">
    <property type="entry name" value="PAS"/>
</dbReference>
<organism evidence="5 6">
    <name type="scientific">Massilia psychrophila</name>
    <dbReference type="NCBI Taxonomy" id="1603353"/>
    <lineage>
        <taxon>Bacteria</taxon>
        <taxon>Pseudomonadati</taxon>
        <taxon>Pseudomonadota</taxon>
        <taxon>Betaproteobacteria</taxon>
        <taxon>Burkholderiales</taxon>
        <taxon>Oxalobacteraceae</taxon>
        <taxon>Telluria group</taxon>
        <taxon>Massilia</taxon>
    </lineage>
</organism>
<dbReference type="Pfam" id="PF00989">
    <property type="entry name" value="PAS"/>
    <property type="match status" value="1"/>
</dbReference>
<dbReference type="InterPro" id="IPR001633">
    <property type="entry name" value="EAL_dom"/>
</dbReference>
<dbReference type="SUPFAM" id="SSF55073">
    <property type="entry name" value="Nucleotide cyclase"/>
    <property type="match status" value="1"/>
</dbReference>
<feature type="domain" description="GGDEF" evidence="4">
    <location>
        <begin position="147"/>
        <end position="290"/>
    </location>
</feature>
<dbReference type="Pfam" id="PF00990">
    <property type="entry name" value="GGDEF"/>
    <property type="match status" value="2"/>
</dbReference>
<dbReference type="NCBIfam" id="TIGR00229">
    <property type="entry name" value="sensory_box"/>
    <property type="match status" value="1"/>
</dbReference>
<dbReference type="GO" id="GO:0006355">
    <property type="term" value="P:regulation of DNA-templated transcription"/>
    <property type="evidence" value="ECO:0007669"/>
    <property type="project" value="InterPro"/>
</dbReference>
<dbReference type="CDD" id="cd01948">
    <property type="entry name" value="EAL"/>
    <property type="match status" value="1"/>
</dbReference>
<dbReference type="SUPFAM" id="SSF141868">
    <property type="entry name" value="EAL domain-like"/>
    <property type="match status" value="1"/>
</dbReference>
<dbReference type="EMBL" id="PDOB01000016">
    <property type="protein sequence ID" value="PIL39632.1"/>
    <property type="molecule type" value="Genomic_DNA"/>
</dbReference>
<keyword evidence="6" id="KW-1185">Reference proteome</keyword>
<dbReference type="InterPro" id="IPR035919">
    <property type="entry name" value="EAL_sf"/>
</dbReference>
<dbReference type="NCBIfam" id="TIGR00254">
    <property type="entry name" value="GGDEF"/>
    <property type="match status" value="1"/>
</dbReference>
<protein>
    <recommendedName>
        <fullName evidence="7">Diguanylate cyclase</fullName>
    </recommendedName>
</protein>
<dbReference type="PROSITE" id="PS50113">
    <property type="entry name" value="PAC"/>
    <property type="match status" value="1"/>
</dbReference>
<dbReference type="InterPro" id="IPR052155">
    <property type="entry name" value="Biofilm_reg_signaling"/>
</dbReference>
<dbReference type="RefSeq" id="WP_099916223.1">
    <property type="nucleotide sequence ID" value="NZ_BMHS01000009.1"/>
</dbReference>
<feature type="domain" description="PAC" evidence="2">
    <location>
        <begin position="65"/>
        <end position="115"/>
    </location>
</feature>
<evidence type="ECO:0000259" key="3">
    <source>
        <dbReference type="PROSITE" id="PS50883"/>
    </source>
</evidence>
<dbReference type="SMART" id="SM00052">
    <property type="entry name" value="EAL"/>
    <property type="match status" value="1"/>
</dbReference>
<accession>A0A2G8T0X6</accession>
<name>A0A2G8T0X6_9BURK</name>
<evidence type="ECO:0008006" key="7">
    <source>
        <dbReference type="Google" id="ProtNLM"/>
    </source>
</evidence>
<dbReference type="PROSITE" id="PS50883">
    <property type="entry name" value="EAL"/>
    <property type="match status" value="1"/>
</dbReference>
<dbReference type="InterPro" id="IPR043128">
    <property type="entry name" value="Rev_trsase/Diguanyl_cyclase"/>
</dbReference>
<dbReference type="InterPro" id="IPR013767">
    <property type="entry name" value="PAS_fold"/>
</dbReference>
<proteinExistence type="predicted"/>
<dbReference type="Proteomes" id="UP000228593">
    <property type="component" value="Unassembled WGS sequence"/>
</dbReference>
<feature type="domain" description="PAS" evidence="1">
    <location>
        <begin position="1"/>
        <end position="50"/>
    </location>
</feature>
<dbReference type="PROSITE" id="PS50887">
    <property type="entry name" value="GGDEF"/>
    <property type="match status" value="1"/>
</dbReference>
<comment type="caution">
    <text evidence="5">The sequence shown here is derived from an EMBL/GenBank/DDBJ whole genome shotgun (WGS) entry which is preliminary data.</text>
</comment>
<dbReference type="PANTHER" id="PTHR44757">
    <property type="entry name" value="DIGUANYLATE CYCLASE DGCP"/>
    <property type="match status" value="1"/>
</dbReference>
<dbReference type="InterPro" id="IPR035965">
    <property type="entry name" value="PAS-like_dom_sf"/>
</dbReference>
<evidence type="ECO:0000313" key="6">
    <source>
        <dbReference type="Proteomes" id="UP000228593"/>
    </source>
</evidence>
<dbReference type="SMART" id="SM00091">
    <property type="entry name" value="PAS"/>
    <property type="match status" value="1"/>
</dbReference>
<dbReference type="Pfam" id="PF00563">
    <property type="entry name" value="EAL"/>
    <property type="match status" value="1"/>
</dbReference>
<evidence type="ECO:0000259" key="1">
    <source>
        <dbReference type="PROSITE" id="PS50112"/>
    </source>
</evidence>
<dbReference type="SUPFAM" id="SSF55785">
    <property type="entry name" value="PYP-like sensor domain (PAS domain)"/>
    <property type="match status" value="1"/>
</dbReference>
<dbReference type="OrthoDB" id="9813903at2"/>
<dbReference type="InterPro" id="IPR029787">
    <property type="entry name" value="Nucleotide_cyclase"/>
</dbReference>
<dbReference type="CDD" id="cd00130">
    <property type="entry name" value="PAS"/>
    <property type="match status" value="1"/>
</dbReference>
<dbReference type="AlphaFoldDB" id="A0A2G8T0X6"/>
<dbReference type="InterPro" id="IPR000700">
    <property type="entry name" value="PAS-assoc_C"/>
</dbReference>
<evidence type="ECO:0000259" key="2">
    <source>
        <dbReference type="PROSITE" id="PS50113"/>
    </source>
</evidence>
<dbReference type="PANTHER" id="PTHR44757:SF2">
    <property type="entry name" value="BIOFILM ARCHITECTURE MAINTENANCE PROTEIN MBAA"/>
    <property type="match status" value="1"/>
</dbReference>
<reference evidence="5 6" key="1">
    <citation type="submission" date="2017-10" db="EMBL/GenBank/DDBJ databases">
        <title>Massilia psychrophilum sp. nov., a novel purple-pigmented bacterium isolated from Tianshan glacier, Xinjiang Municipality, China.</title>
        <authorList>
            <person name="Wang H."/>
        </authorList>
    </citation>
    <scope>NUCLEOTIDE SEQUENCE [LARGE SCALE GENOMIC DNA]</scope>
    <source>
        <strain evidence="5 6">JCM 30813</strain>
    </source>
</reference>
<dbReference type="Gene3D" id="3.30.450.20">
    <property type="entry name" value="PAS domain"/>
    <property type="match status" value="1"/>
</dbReference>
<evidence type="ECO:0000313" key="5">
    <source>
        <dbReference type="EMBL" id="PIL39632.1"/>
    </source>
</evidence>
<dbReference type="PROSITE" id="PS50112">
    <property type="entry name" value="PAS"/>
    <property type="match status" value="1"/>
</dbReference>
<sequence length="454" mass="49888">MDLSIVFEHSIEGIIAFRKNGIILNCNPAGAQIFGEPAQAIIGRNLADLVAFAEGRNSEVPFAIGLWETQALRNNGTDSAVEITVSETRLTGEMQMIAIIRDITERKETQDRLAFLANYDSLTGLPNRVLFRDRLVRAMERARRGNQGMSLMFLDLDRFKVVNDSLGHEVGDLLLIHVAKLLTSTLRKVDTVARSDGEASTVSRLGGDEFTIIVEGLKHASAAAEIAERILKELAEPFVHAGQEIYISTSIGISLYPADDTDLDGLIRHTDMAMYRSKDLGRNTYNFYSDDMNATVAARLALEADLRHALERGEFALHYQPKINIRTGAVSGVEALIRWSRPGMGTVAPGFFISALEDTGMIVPVGAWVIQAACAEIAYWDQLGLLPLSLAVNLSARQFRQHDLAEMIGETLRSTGLPANRLELELTESLRAGRLICRINEAAAAGPRSCQQLR</sequence>
<dbReference type="Gene3D" id="3.30.70.270">
    <property type="match status" value="1"/>
</dbReference>
<feature type="domain" description="EAL" evidence="3">
    <location>
        <begin position="299"/>
        <end position="454"/>
    </location>
</feature>
<dbReference type="SMART" id="SM00267">
    <property type="entry name" value="GGDEF"/>
    <property type="match status" value="1"/>
</dbReference>
<dbReference type="CDD" id="cd01949">
    <property type="entry name" value="GGDEF"/>
    <property type="match status" value="1"/>
</dbReference>
<gene>
    <name evidence="5" type="ORF">CR103_12035</name>
</gene>
<dbReference type="Gene3D" id="3.20.20.450">
    <property type="entry name" value="EAL domain"/>
    <property type="match status" value="1"/>
</dbReference>